<evidence type="ECO:0000313" key="3">
    <source>
        <dbReference type="Proteomes" id="UP000886786"/>
    </source>
</evidence>
<dbReference type="EMBL" id="DVFV01000109">
    <property type="protein sequence ID" value="HIQ91244.1"/>
    <property type="molecule type" value="Genomic_DNA"/>
</dbReference>
<dbReference type="AlphaFoldDB" id="A0A9D0ZRD6"/>
<keyword evidence="1" id="KW-1133">Transmembrane helix</keyword>
<gene>
    <name evidence="2" type="ORF">IAB27_06470</name>
</gene>
<accession>A0A9D0ZRD6</accession>
<feature type="transmembrane region" description="Helical" evidence="1">
    <location>
        <begin position="7"/>
        <end position="26"/>
    </location>
</feature>
<evidence type="ECO:0000313" key="2">
    <source>
        <dbReference type="EMBL" id="HIQ91244.1"/>
    </source>
</evidence>
<feature type="transmembrane region" description="Helical" evidence="1">
    <location>
        <begin position="200"/>
        <end position="218"/>
    </location>
</feature>
<comment type="caution">
    <text evidence="2">The sequence shown here is derived from an EMBL/GenBank/DDBJ whole genome shotgun (WGS) entry which is preliminary data.</text>
</comment>
<evidence type="ECO:0000256" key="1">
    <source>
        <dbReference type="SAM" id="Phobius"/>
    </source>
</evidence>
<keyword evidence="1" id="KW-0472">Membrane</keyword>
<feature type="transmembrane region" description="Helical" evidence="1">
    <location>
        <begin position="279"/>
        <end position="304"/>
    </location>
</feature>
<name>A0A9D0ZRD6_9FIRM</name>
<proteinExistence type="predicted"/>
<feature type="transmembrane region" description="Helical" evidence="1">
    <location>
        <begin position="254"/>
        <end position="273"/>
    </location>
</feature>
<protein>
    <submittedName>
        <fullName evidence="2">Uncharacterized protein</fullName>
    </submittedName>
</protein>
<dbReference type="Proteomes" id="UP000886786">
    <property type="component" value="Unassembled WGS sequence"/>
</dbReference>
<organism evidence="2 3">
    <name type="scientific">Candidatus Coprosoma intestinipullorum</name>
    <dbReference type="NCBI Taxonomy" id="2840752"/>
    <lineage>
        <taxon>Bacteria</taxon>
        <taxon>Bacillati</taxon>
        <taxon>Bacillota</taxon>
        <taxon>Bacillota incertae sedis</taxon>
        <taxon>Candidatus Coprosoma</taxon>
    </lineage>
</organism>
<keyword evidence="1" id="KW-0812">Transmembrane</keyword>
<feature type="transmembrane region" description="Helical" evidence="1">
    <location>
        <begin position="331"/>
        <end position="351"/>
    </location>
</feature>
<feature type="non-terminal residue" evidence="2">
    <location>
        <position position="389"/>
    </location>
</feature>
<reference evidence="2" key="1">
    <citation type="submission" date="2020-10" db="EMBL/GenBank/DDBJ databases">
        <authorList>
            <person name="Gilroy R."/>
        </authorList>
    </citation>
    <scope>NUCLEOTIDE SEQUENCE</scope>
    <source>
        <strain evidence="2">CHK147-3167</strain>
    </source>
</reference>
<sequence length="389" mass="44509">MKNMTKIIPIFCILVATVISIVFLDFNQSKDYLVFSGYDRNSVRINYNDGVSVTNETMTRILELAKENNVILAKSNVSSTDSSIRNIYVTEDNVEQIKELINKKFKVDKLNNSSNDLSFISTYNHNNKNQAFIIRDLLNNNKYNFYTFSTLLNEQGNYYGEYLVYYKDNNDFVNFSNNLKLIVGEDIISGLSTNNLQGEIIILLVCAIFVIMIFYFIFEVYDTYYNSKKIGCMKLLGFDKTKIANLMIKDKSKIYILSSVIILILTAIFVKNINILQFLFLTIIILILLLITYILNLACVSIILKGYNTASIIKKQNIAIKISKTSARLKFVITVMMIIGISLLSSSIFSLNSSLKVYNNSKKLLDYGIIKDFNADSQDIFNYDKQSNL</sequence>
<reference evidence="2" key="2">
    <citation type="journal article" date="2021" name="PeerJ">
        <title>Extensive microbial diversity within the chicken gut microbiome revealed by metagenomics and culture.</title>
        <authorList>
            <person name="Gilroy R."/>
            <person name="Ravi A."/>
            <person name="Getino M."/>
            <person name="Pursley I."/>
            <person name="Horton D.L."/>
            <person name="Alikhan N.F."/>
            <person name="Baker D."/>
            <person name="Gharbi K."/>
            <person name="Hall N."/>
            <person name="Watson M."/>
            <person name="Adriaenssens E.M."/>
            <person name="Foster-Nyarko E."/>
            <person name="Jarju S."/>
            <person name="Secka A."/>
            <person name="Antonio M."/>
            <person name="Oren A."/>
            <person name="Chaudhuri R.R."/>
            <person name="La Ragione R."/>
            <person name="Hildebrand F."/>
            <person name="Pallen M.J."/>
        </authorList>
    </citation>
    <scope>NUCLEOTIDE SEQUENCE</scope>
    <source>
        <strain evidence="2">CHK147-3167</strain>
    </source>
</reference>